<feature type="region of interest" description="Disordered" evidence="1">
    <location>
        <begin position="99"/>
        <end position="177"/>
    </location>
</feature>
<dbReference type="GO" id="GO:0003677">
    <property type="term" value="F:DNA binding"/>
    <property type="evidence" value="ECO:0007669"/>
    <property type="project" value="InterPro"/>
</dbReference>
<dbReference type="AlphaFoldDB" id="A0A8H8SYW5"/>
<evidence type="ECO:0000256" key="1">
    <source>
        <dbReference type="SAM" id="MobiDB-lite"/>
    </source>
</evidence>
<evidence type="ECO:0000313" key="5">
    <source>
        <dbReference type="Proteomes" id="UP000650533"/>
    </source>
</evidence>
<dbReference type="Proteomes" id="UP000650533">
    <property type="component" value="Chromosome 8"/>
</dbReference>
<reference evidence="4" key="1">
    <citation type="submission" date="2020-05" db="EMBL/GenBank/DDBJ databases">
        <title>Evolutionary and genomic comparisons of hybrid uninucleate and nonhybrid Rhizoctonia fungi.</title>
        <authorList>
            <person name="Li C."/>
            <person name="Chen X."/>
        </authorList>
    </citation>
    <scope>NUCLEOTIDE SEQUENCE</scope>
    <source>
        <strain evidence="4">AG-1 IA</strain>
    </source>
</reference>
<organism evidence="4 5">
    <name type="scientific">Rhizoctonia solani</name>
    <dbReference type="NCBI Taxonomy" id="456999"/>
    <lineage>
        <taxon>Eukaryota</taxon>
        <taxon>Fungi</taxon>
        <taxon>Dikarya</taxon>
        <taxon>Basidiomycota</taxon>
        <taxon>Agaricomycotina</taxon>
        <taxon>Agaricomycetes</taxon>
        <taxon>Cantharellales</taxon>
        <taxon>Ceratobasidiaceae</taxon>
        <taxon>Rhizoctonia</taxon>
    </lineage>
</organism>
<dbReference type="Pfam" id="PF13358">
    <property type="entry name" value="DDE_3"/>
    <property type="match status" value="1"/>
</dbReference>
<feature type="compositionally biased region" description="Basic and acidic residues" evidence="1">
    <location>
        <begin position="134"/>
        <end position="150"/>
    </location>
</feature>
<dbReference type="InterPro" id="IPR038717">
    <property type="entry name" value="Tc1-like_DDE_dom"/>
</dbReference>
<dbReference type="InterPro" id="IPR052338">
    <property type="entry name" value="Transposase_5"/>
</dbReference>
<evidence type="ECO:0000259" key="2">
    <source>
        <dbReference type="Pfam" id="PF01498"/>
    </source>
</evidence>
<dbReference type="PANTHER" id="PTHR23022">
    <property type="entry name" value="TRANSPOSABLE ELEMENT-RELATED"/>
    <property type="match status" value="1"/>
</dbReference>
<dbReference type="EMBL" id="CP059665">
    <property type="protein sequence ID" value="QRW22002.1"/>
    <property type="molecule type" value="Genomic_DNA"/>
</dbReference>
<protein>
    <submittedName>
        <fullName evidence="4">Transposable element Tcb2 transposase</fullName>
    </submittedName>
</protein>
<dbReference type="InterPro" id="IPR036397">
    <property type="entry name" value="RNaseH_sf"/>
</dbReference>
<dbReference type="RefSeq" id="XP_043182239.1">
    <property type="nucleotide sequence ID" value="XM_043329405.1"/>
</dbReference>
<proteinExistence type="predicted"/>
<feature type="region of interest" description="Disordered" evidence="1">
    <location>
        <begin position="1"/>
        <end position="74"/>
    </location>
</feature>
<dbReference type="GO" id="GO:0015074">
    <property type="term" value="P:DNA integration"/>
    <property type="evidence" value="ECO:0007669"/>
    <property type="project" value="InterPro"/>
</dbReference>
<accession>A0A8H8SYW5</accession>
<feature type="domain" description="Tc1-like transposase DDE" evidence="3">
    <location>
        <begin position="260"/>
        <end position="404"/>
    </location>
</feature>
<dbReference type="Gene3D" id="3.30.420.10">
    <property type="entry name" value="Ribonuclease H-like superfamily/Ribonuclease H"/>
    <property type="match status" value="1"/>
</dbReference>
<dbReference type="KEGG" id="rsx:RhiXN_09589"/>
<dbReference type="GeneID" id="67031868"/>
<evidence type="ECO:0000313" key="4">
    <source>
        <dbReference type="EMBL" id="QRW22002.1"/>
    </source>
</evidence>
<evidence type="ECO:0000259" key="3">
    <source>
        <dbReference type="Pfam" id="PF13358"/>
    </source>
</evidence>
<name>A0A8H8SYW5_9AGAM</name>
<dbReference type="InterPro" id="IPR002492">
    <property type="entry name" value="Transposase_Tc1-like"/>
</dbReference>
<sequence length="453" mass="50670">MSERASISKDPVLPPSAPQRLASRSPLTLRVHLRNPGRASIDQESSSALGLGRHVPPSFAYPTPGTGRKNGTQRSSFVFKKNVRALDLEPASAPRHDLQGICNADVKDSDSPTEGSITTSRPVFSKVVGTNSAKHTESLQRNDGSKDKGGGKGGLEADSSLDNKEGGDKVLGSPQRQKELSIDLKSGGLSRSRVCTAANIQQKFFPEISVATIRRRLREIGLSSYTRQKVPLLCYRHRLTCKAWAKQHETWCLAEWLCALFSDESKFNVFRSDGRHYCWRRPGEGLDPRYTEKMVKHSGGNVMVWGCITPKGVGRLIRIDGQLTAAKYIEILKEGLLGTLKDYKIPIRHFLFQQDNDPKHTAKITKAWFKEKSISVLPWPAQSPDMNIIKNVWSYLDRKVHSRNPPPRNTTELWEALHEEWECIDQGFITKLYESMPNRIDALLSAKGGNTPY</sequence>
<feature type="domain" description="Transposase Tc1-like" evidence="2">
    <location>
        <begin position="192"/>
        <end position="248"/>
    </location>
</feature>
<gene>
    <name evidence="4" type="ORF">RhiXN_09589</name>
</gene>
<feature type="compositionally biased region" description="Polar residues" evidence="1">
    <location>
        <begin position="112"/>
        <end position="133"/>
    </location>
</feature>
<dbReference type="Pfam" id="PF01498">
    <property type="entry name" value="HTH_Tnp_Tc3_2"/>
    <property type="match status" value="1"/>
</dbReference>
<dbReference type="GO" id="GO:0006313">
    <property type="term" value="P:DNA transposition"/>
    <property type="evidence" value="ECO:0007669"/>
    <property type="project" value="InterPro"/>
</dbReference>
<dbReference type="PANTHER" id="PTHR23022:SF135">
    <property type="entry name" value="SI:DKEY-77F5.3"/>
    <property type="match status" value="1"/>
</dbReference>